<dbReference type="InterPro" id="IPR015500">
    <property type="entry name" value="Peptidase_S8_subtilisin-rel"/>
</dbReference>
<evidence type="ECO:0000256" key="15">
    <source>
        <dbReference type="ARBA" id="ARBA00022989"/>
    </source>
</evidence>
<dbReference type="EC" id="3.4.21.112" evidence="24"/>
<evidence type="ECO:0000259" key="31">
    <source>
        <dbReference type="Pfam" id="PF23001"/>
    </source>
</evidence>
<keyword evidence="22" id="KW-0753">Steroid metabolism</keyword>
<dbReference type="GO" id="GO:0000139">
    <property type="term" value="C:Golgi membrane"/>
    <property type="evidence" value="ECO:0007669"/>
    <property type="project" value="UniProtKB-SubCell"/>
</dbReference>
<dbReference type="PANTHER" id="PTHR43806">
    <property type="entry name" value="PEPTIDASE S8"/>
    <property type="match status" value="1"/>
</dbReference>
<name>E4XH71_OIKDI</name>
<dbReference type="PANTHER" id="PTHR43806:SF7">
    <property type="entry name" value="MEMBRANE-BOUND TRANSCRIPTION FACTOR SITE-1 PROTEASE"/>
    <property type="match status" value="1"/>
</dbReference>
<evidence type="ECO:0000256" key="8">
    <source>
        <dbReference type="ARBA" id="ARBA00022692"/>
    </source>
</evidence>
<keyword evidence="10 27" id="KW-0378">Hydrolase</keyword>
<dbReference type="InParanoid" id="E4XH71"/>
<dbReference type="InterPro" id="IPR050131">
    <property type="entry name" value="Peptidase_S8_subtilisin-like"/>
</dbReference>
<dbReference type="PRINTS" id="PR00723">
    <property type="entry name" value="SUBTILISIN"/>
</dbReference>
<keyword evidence="8 28" id="KW-0812">Transmembrane</keyword>
<evidence type="ECO:0000256" key="20">
    <source>
        <dbReference type="ARBA" id="ARBA00023166"/>
    </source>
</evidence>
<proteinExistence type="inferred from homology"/>
<gene>
    <name evidence="34" type="ORF">GSOID_T00010841001</name>
</gene>
<feature type="chain" id="PRO_5003192954" description="Membrane-bound transcription factor site-1 protease" evidence="29">
    <location>
        <begin position="20"/>
        <end position="1067"/>
    </location>
</feature>
<organism evidence="34">
    <name type="scientific">Oikopleura dioica</name>
    <name type="common">Tunicate</name>
    <dbReference type="NCBI Taxonomy" id="34765"/>
    <lineage>
        <taxon>Eukaryota</taxon>
        <taxon>Metazoa</taxon>
        <taxon>Chordata</taxon>
        <taxon>Tunicata</taxon>
        <taxon>Appendicularia</taxon>
        <taxon>Copelata</taxon>
        <taxon>Oikopleuridae</taxon>
        <taxon>Oikopleura</taxon>
    </lineage>
</organism>
<evidence type="ECO:0000256" key="22">
    <source>
        <dbReference type="ARBA" id="ARBA00023221"/>
    </source>
</evidence>
<evidence type="ECO:0000256" key="28">
    <source>
        <dbReference type="SAM" id="Phobius"/>
    </source>
</evidence>
<dbReference type="PROSITE" id="PS00138">
    <property type="entry name" value="SUBTILASE_SER"/>
    <property type="match status" value="1"/>
</dbReference>
<dbReference type="PROSITE" id="PS00137">
    <property type="entry name" value="SUBTILASE_HIS"/>
    <property type="match status" value="1"/>
</dbReference>
<evidence type="ECO:0000256" key="12">
    <source>
        <dbReference type="ARBA" id="ARBA00022824"/>
    </source>
</evidence>
<evidence type="ECO:0000256" key="26">
    <source>
        <dbReference type="ARBA" id="ARBA00081324"/>
    </source>
</evidence>
<evidence type="ECO:0000256" key="19">
    <source>
        <dbReference type="ARBA" id="ARBA00023145"/>
    </source>
</evidence>
<evidence type="ECO:0000259" key="30">
    <source>
        <dbReference type="Pfam" id="PF00082"/>
    </source>
</evidence>
<keyword evidence="17" id="KW-0443">Lipid metabolism</keyword>
<comment type="catalytic activity">
    <reaction evidence="23">
        <text>Processes precursors containing basic and hydrophobic/aliphatic residues at P4 and P2, respectively, with a relatively relaxed acceptance of amino acids at P1 and P3.</text>
        <dbReference type="EC" id="3.4.21.112"/>
    </reaction>
</comment>
<keyword evidence="16" id="KW-0333">Golgi apparatus</keyword>
<evidence type="ECO:0000256" key="13">
    <source>
        <dbReference type="ARBA" id="ARBA00022825"/>
    </source>
</evidence>
<feature type="domain" description="Membrane-bound transcription factor site-1 protease-like N-terminal" evidence="31">
    <location>
        <begin position="93"/>
        <end position="169"/>
    </location>
</feature>
<dbReference type="Pfam" id="PF23090">
    <property type="entry name" value="MBTPS1_4th"/>
    <property type="match status" value="1"/>
</dbReference>
<dbReference type="OrthoDB" id="1740355at2759"/>
<dbReference type="GO" id="GO:0008203">
    <property type="term" value="P:cholesterol metabolic process"/>
    <property type="evidence" value="ECO:0007669"/>
    <property type="project" value="UniProtKB-KW"/>
</dbReference>
<keyword evidence="12" id="KW-0256">Endoplasmic reticulum</keyword>
<keyword evidence="19" id="KW-0865">Zymogen</keyword>
<evidence type="ECO:0000259" key="33">
    <source>
        <dbReference type="Pfam" id="PF23094"/>
    </source>
</evidence>
<evidence type="ECO:0000256" key="9">
    <source>
        <dbReference type="ARBA" id="ARBA00022729"/>
    </source>
</evidence>
<keyword evidence="5" id="KW-0153">Cholesterol metabolism</keyword>
<feature type="transmembrane region" description="Helical" evidence="28">
    <location>
        <begin position="1019"/>
        <end position="1040"/>
    </location>
</feature>
<evidence type="ECO:0000313" key="35">
    <source>
        <dbReference type="Proteomes" id="UP000001307"/>
    </source>
</evidence>
<evidence type="ECO:0000256" key="1">
    <source>
        <dbReference type="ARBA" id="ARBA00001913"/>
    </source>
</evidence>
<feature type="active site" description="Charge relay system" evidence="27">
    <location>
        <position position="252"/>
    </location>
</feature>
<keyword evidence="7 27" id="KW-0645">Protease</keyword>
<sequence length="1067" mass="120965">MTLFHFLPLYICLLTTALADTIRTSDPIAIVDITVKPCSSCLPQTSTAIALTVYNAEDLRKSVLEWRRKRSKQQQEKLGEHENSESEISIKAVDDQWLVIFDGYYSQEHRHKVILTALSGQHVEIVARDNPAAVFESDFDVLLWPYDERKKLESLLDEHEDIKEVKQQKQISRKLQYIKSQDTYLPSEARVHRAGQRKPQSVSSSDYWFGSEKLRSRKLMRSVVKPVTDELQADILWDLGFTGAGIKVAIFDTGLPKNHPHFRNVKDRTNWTNEKSLDDGLGHGTFVAGIIASSAECMGFAPDADVHVYRVFTNQQVSYTSWFLDAFNYAILSQDVLNLSIGGPDFMDTPFVDKVWEMSANGIIMISAIGNDGPLYGTLNNPADQMDVIGVGGTDFAHNIAKFSSRGMTTWELPAGYGRVKPDIVTYGSSVRGSGIYSGCRTLSGTSVASPVVAGVVTLLYSTVPEEKRHFVNPASMKQALMHGAKRIDGTNMFEQGAGRVDLIQSWKILKSYKPQATLSPPYIDFMDCPYMWPYCSQSLFHTGMPTIANVTILNAISVSSKIVGIPIWRPYDQETGHFVDISVSHSSVIWPWTGYIALTIMINEKGAEFEGIISGHLEFFVHSKNDDNNEDIEENVVISEMKLPLRISVIPTPKRWQRVLWDQFHNLRYPPGYFPRDNLKMKNDPLDWNGDHIHTNFRDLYERLRAAGYFIDVLGESFNCFDASNYGTLMIVDSEEEFFAEEIEKIAKDVEGGLNLIVFGDWFNTEVMKKVRFFDENTRQWWIPDTGGANVPALNELLEPFEIGLGDIVSDGEFEFSERKMNFASGTSLVQFPDQGKVLVRNLRDQGADILRNEKDETFKPKENTVAIFGVHEYKLGKVAVYGDSNCIDGAHMQKECYWLVEELLQYFRTELFAEELVSDLVEWSAVKEQFESFSTLPERFVGNQLHRFSKVLVPGLSMKNKPIPECRELTFLTPQYLNDSKSTLSWKNRPLLSIDWEEENLEIQSYKPLPLSHPETFSSATVFIVFSACGAALLFLLAQMRSRKNERSQKPLKFSKSRSNKNLST</sequence>
<evidence type="ECO:0000256" key="7">
    <source>
        <dbReference type="ARBA" id="ARBA00022670"/>
    </source>
</evidence>
<feature type="domain" description="Peptidase S8/S53" evidence="30">
    <location>
        <begin position="243"/>
        <end position="499"/>
    </location>
</feature>
<dbReference type="InterPro" id="IPR036852">
    <property type="entry name" value="Peptidase_S8/S53_dom_sf"/>
</dbReference>
<feature type="signal peptide" evidence="29">
    <location>
        <begin position="1"/>
        <end position="19"/>
    </location>
</feature>
<evidence type="ECO:0000256" key="11">
    <source>
        <dbReference type="ARBA" id="ARBA00022813"/>
    </source>
</evidence>
<dbReference type="PROSITE" id="PS51892">
    <property type="entry name" value="SUBTILASE"/>
    <property type="match status" value="1"/>
</dbReference>
<feature type="domain" description="MBTPS1 third" evidence="33">
    <location>
        <begin position="520"/>
        <end position="653"/>
    </location>
</feature>
<evidence type="ECO:0000256" key="6">
    <source>
        <dbReference type="ARBA" id="ARBA00022553"/>
    </source>
</evidence>
<dbReference type="InterPro" id="IPR055143">
    <property type="entry name" value="MBTP1_N"/>
</dbReference>
<keyword evidence="11" id="KW-0068">Autocatalytic cleavage</keyword>
<reference evidence="34" key="1">
    <citation type="journal article" date="2010" name="Science">
        <title>Plasticity of animal genome architecture unmasked by rapid evolution of a pelagic tunicate.</title>
        <authorList>
            <person name="Denoeud F."/>
            <person name="Henriet S."/>
            <person name="Mungpakdee S."/>
            <person name="Aury J.M."/>
            <person name="Da Silva C."/>
            <person name="Brinkmann H."/>
            <person name="Mikhaleva J."/>
            <person name="Olsen L.C."/>
            <person name="Jubin C."/>
            <person name="Canestro C."/>
            <person name="Bouquet J.M."/>
            <person name="Danks G."/>
            <person name="Poulain J."/>
            <person name="Campsteijn C."/>
            <person name="Adamski M."/>
            <person name="Cross I."/>
            <person name="Yadetie F."/>
            <person name="Muffato M."/>
            <person name="Louis A."/>
            <person name="Butcher S."/>
            <person name="Tsagkogeorga G."/>
            <person name="Konrad A."/>
            <person name="Singh S."/>
            <person name="Jensen M.F."/>
            <person name="Cong E.H."/>
            <person name="Eikeseth-Otteraa H."/>
            <person name="Noel B."/>
            <person name="Anthouard V."/>
            <person name="Porcel B.M."/>
            <person name="Kachouri-Lafond R."/>
            <person name="Nishino A."/>
            <person name="Ugolini M."/>
            <person name="Chourrout P."/>
            <person name="Nishida H."/>
            <person name="Aasland R."/>
            <person name="Huzurbazar S."/>
            <person name="Westhof E."/>
            <person name="Delsuc F."/>
            <person name="Lehrach H."/>
            <person name="Reinhardt R."/>
            <person name="Weissenbach J."/>
            <person name="Roy S.W."/>
            <person name="Artiguenave F."/>
            <person name="Postlethwait J.H."/>
            <person name="Manak J.R."/>
            <person name="Thompson E.M."/>
            <person name="Jaillon O."/>
            <person name="Du Pasquier L."/>
            <person name="Boudinot P."/>
            <person name="Liberles D.A."/>
            <person name="Volff J.N."/>
            <person name="Philippe H."/>
            <person name="Lenhard B."/>
            <person name="Roest Crollius H."/>
            <person name="Wincker P."/>
            <person name="Chourrout D."/>
        </authorList>
    </citation>
    <scope>NUCLEOTIDE SEQUENCE [LARGE SCALE GENOMIC DNA]</scope>
</reference>
<evidence type="ECO:0000256" key="14">
    <source>
        <dbReference type="ARBA" id="ARBA00022837"/>
    </source>
</evidence>
<keyword evidence="18 28" id="KW-0472">Membrane</keyword>
<feature type="domain" description="MBTPS1 fourth" evidence="32">
    <location>
        <begin position="654"/>
        <end position="921"/>
    </location>
</feature>
<comment type="similarity">
    <text evidence="4 27">Belongs to the peptidase S8 family.</text>
</comment>
<evidence type="ECO:0000259" key="32">
    <source>
        <dbReference type="Pfam" id="PF23090"/>
    </source>
</evidence>
<feature type="active site" description="Charge relay system" evidence="27">
    <location>
        <position position="283"/>
    </location>
</feature>
<keyword evidence="21" id="KW-0325">Glycoprotein</keyword>
<comment type="subcellular location">
    <subcellularLocation>
        <location evidence="2">Endoplasmic reticulum membrane</location>
        <topology evidence="2">Single-pass type I membrane protein</topology>
    </subcellularLocation>
    <subcellularLocation>
        <location evidence="3">Golgi apparatus membrane</location>
        <topology evidence="3">Single-pass membrane protein</topology>
    </subcellularLocation>
</comment>
<dbReference type="InterPro" id="IPR022398">
    <property type="entry name" value="Peptidase_S8_His-AS"/>
</dbReference>
<keyword evidence="9 29" id="KW-0732">Signal</keyword>
<accession>E4XH71</accession>
<evidence type="ECO:0000256" key="29">
    <source>
        <dbReference type="SAM" id="SignalP"/>
    </source>
</evidence>
<keyword evidence="13 27" id="KW-0720">Serine protease</keyword>
<feature type="active site" description="Charge relay system" evidence="27">
    <location>
        <position position="447"/>
    </location>
</feature>
<dbReference type="Pfam" id="PF23001">
    <property type="entry name" value="MBTP1_N"/>
    <property type="match status" value="1"/>
</dbReference>
<evidence type="ECO:0000256" key="24">
    <source>
        <dbReference type="ARBA" id="ARBA00066596"/>
    </source>
</evidence>
<evidence type="ECO:0000256" key="10">
    <source>
        <dbReference type="ARBA" id="ARBA00022801"/>
    </source>
</evidence>
<keyword evidence="14" id="KW-0106">Calcium</keyword>
<keyword evidence="35" id="KW-1185">Reference proteome</keyword>
<evidence type="ECO:0000256" key="21">
    <source>
        <dbReference type="ARBA" id="ARBA00023180"/>
    </source>
</evidence>
<evidence type="ECO:0000256" key="23">
    <source>
        <dbReference type="ARBA" id="ARBA00050826"/>
    </source>
</evidence>
<dbReference type="InterPro" id="IPR057060">
    <property type="entry name" value="MBTPS1_3rd"/>
</dbReference>
<keyword evidence="15 28" id="KW-1133">Transmembrane helix</keyword>
<dbReference type="InterPro" id="IPR023828">
    <property type="entry name" value="Peptidase_S8_Ser-AS"/>
</dbReference>
<evidence type="ECO:0000256" key="5">
    <source>
        <dbReference type="ARBA" id="ARBA00022548"/>
    </source>
</evidence>
<evidence type="ECO:0000313" key="34">
    <source>
        <dbReference type="EMBL" id="CBY10019.1"/>
    </source>
</evidence>
<dbReference type="InterPro" id="IPR000209">
    <property type="entry name" value="Peptidase_S8/S53_dom"/>
</dbReference>
<dbReference type="Proteomes" id="UP000001307">
    <property type="component" value="Unassembled WGS sequence"/>
</dbReference>
<dbReference type="GO" id="GO:0005789">
    <property type="term" value="C:endoplasmic reticulum membrane"/>
    <property type="evidence" value="ECO:0007669"/>
    <property type="project" value="UniProtKB-SubCell"/>
</dbReference>
<comment type="cofactor">
    <cofactor evidence="1">
        <name>Ca(2+)</name>
        <dbReference type="ChEBI" id="CHEBI:29108"/>
    </cofactor>
</comment>
<dbReference type="GO" id="GO:0004252">
    <property type="term" value="F:serine-type endopeptidase activity"/>
    <property type="evidence" value="ECO:0007669"/>
    <property type="project" value="UniProtKB-UniRule"/>
</dbReference>
<dbReference type="GO" id="GO:0006508">
    <property type="term" value="P:proteolysis"/>
    <property type="evidence" value="ECO:0007669"/>
    <property type="project" value="UniProtKB-KW"/>
</dbReference>
<dbReference type="EMBL" id="FN653050">
    <property type="protein sequence ID" value="CBY10019.1"/>
    <property type="molecule type" value="Genomic_DNA"/>
</dbReference>
<evidence type="ECO:0000256" key="18">
    <source>
        <dbReference type="ARBA" id="ARBA00023136"/>
    </source>
</evidence>
<evidence type="ECO:0000256" key="4">
    <source>
        <dbReference type="ARBA" id="ARBA00011073"/>
    </source>
</evidence>
<keyword evidence="20" id="KW-1207">Sterol metabolism</keyword>
<evidence type="ECO:0000256" key="3">
    <source>
        <dbReference type="ARBA" id="ARBA00004194"/>
    </source>
</evidence>
<dbReference type="InterPro" id="IPR057032">
    <property type="entry name" value="MBTPS1_4th"/>
</dbReference>
<keyword evidence="6" id="KW-0597">Phosphoprotein</keyword>
<dbReference type="SUPFAM" id="SSF52743">
    <property type="entry name" value="Subtilisin-like"/>
    <property type="match status" value="1"/>
</dbReference>
<dbReference type="Pfam" id="PF23094">
    <property type="entry name" value="MBTPS1_3rd"/>
    <property type="match status" value="1"/>
</dbReference>
<dbReference type="FunCoup" id="E4XH71">
    <property type="interactions" value="57"/>
</dbReference>
<dbReference type="Gene3D" id="3.40.50.200">
    <property type="entry name" value="Peptidase S8/S53 domain"/>
    <property type="match status" value="1"/>
</dbReference>
<dbReference type="Pfam" id="PF00082">
    <property type="entry name" value="Peptidase_S8"/>
    <property type="match status" value="1"/>
</dbReference>
<evidence type="ECO:0000256" key="27">
    <source>
        <dbReference type="PROSITE-ProRule" id="PRU01240"/>
    </source>
</evidence>
<evidence type="ECO:0000256" key="25">
    <source>
        <dbReference type="ARBA" id="ARBA00067283"/>
    </source>
</evidence>
<evidence type="ECO:0000256" key="2">
    <source>
        <dbReference type="ARBA" id="ARBA00004115"/>
    </source>
</evidence>
<evidence type="ECO:0000256" key="17">
    <source>
        <dbReference type="ARBA" id="ARBA00023098"/>
    </source>
</evidence>
<dbReference type="FunFam" id="3.40.50.200:FF:000008">
    <property type="entry name" value="Membrane-bound transcription factor site-1 protease preproprotein"/>
    <property type="match status" value="1"/>
</dbReference>
<evidence type="ECO:0000256" key="16">
    <source>
        <dbReference type="ARBA" id="ARBA00023034"/>
    </source>
</evidence>
<dbReference type="AlphaFoldDB" id="E4XH71"/>
<protein>
    <recommendedName>
        <fullName evidence="25">Membrane-bound transcription factor site-1 protease</fullName>
        <ecNumber evidence="24">3.4.21.112</ecNumber>
    </recommendedName>
    <alternativeName>
        <fullName evidence="26">Endopeptidase S1P</fullName>
    </alternativeName>
</protein>